<proteinExistence type="predicted"/>
<name>A0ABV1MN60_9BACI</name>
<evidence type="ECO:0000313" key="4">
    <source>
        <dbReference type="Proteomes" id="UP001478862"/>
    </source>
</evidence>
<dbReference type="RefSeq" id="WP_349658698.1">
    <property type="nucleotide sequence ID" value="NZ_JBEGDG010000002.1"/>
</dbReference>
<protein>
    <submittedName>
        <fullName evidence="3">Terminase large subunit</fullName>
    </submittedName>
</protein>
<evidence type="ECO:0000259" key="1">
    <source>
        <dbReference type="Pfam" id="PF03354"/>
    </source>
</evidence>
<accession>A0ABV1MN60</accession>
<dbReference type="InterPro" id="IPR046462">
    <property type="entry name" value="TerL_nuclease"/>
</dbReference>
<gene>
    <name evidence="3" type="ORF">ABNX05_04910</name>
</gene>
<keyword evidence="4" id="KW-1185">Reference proteome</keyword>
<sequence>MEMPKYVTDYIQSWRDGKITLNEERVQLIEWLEEDILTMEDAYFDIEMIEKFIQFANERYFPLQPFQTFISCFVFMRYTEDETLVFDEFLIYMARGAGKNGFISALADFFISEEHGIKNYNVSIVANSEKQAKTSFVEVYNKLNNKDEYKEAYKVRKETIENIKTMSVFQFHTSNAGTKDGLRDGCVIYDEIHQYEDSTIVDVFASGLGKVADSRQFYIGTDGYIRDGFIDKIKERAKNILERQVSVRDDSLFPFLCTVNDEEEMHDSENWEKANPMFHKPLSPYAKTLLRVVTKQYRKLENDPSGYEEFVTKRMNLPKVDLEKNVTTWEKILATNQEYDLDGLKGRECIGCVDYASIRDFVACGLLFLKQNKYILPKELTYSYVCKPFADKHYAYSRDKAEGNNKKDHRKFAPIREWEEKKLLKVLDKESMDPFIVVKWFVDMRDKEGWNIKKIIGDNFRMEILRPLFEKEGFEVEVIRNPDAASALLAPRIELAFDEERIIWGDNPLMRWYCNNVLVEIGGNGEKKYKKKERVKRKTDGFMMFLYGLWATRDLEDFDVGTTLKALNSINF</sequence>
<organism evidence="3 4">
    <name type="scientific">Lysinibacillus zambalensis</name>
    <dbReference type="NCBI Taxonomy" id="3160866"/>
    <lineage>
        <taxon>Bacteria</taxon>
        <taxon>Bacillati</taxon>
        <taxon>Bacillota</taxon>
        <taxon>Bacilli</taxon>
        <taxon>Bacillales</taxon>
        <taxon>Bacillaceae</taxon>
        <taxon>Lysinibacillus</taxon>
    </lineage>
</organism>
<dbReference type="InterPro" id="IPR046461">
    <property type="entry name" value="TerL_ATPase"/>
</dbReference>
<reference evidence="3 4" key="1">
    <citation type="submission" date="2024-06" db="EMBL/GenBank/DDBJ databases">
        <title>Lysinibacillus zambalefons sp. nov., a Novel Firmicute Isolated from the Poon Bato Zambales Hyperalkaline Spring.</title>
        <authorList>
            <person name="Aja J.A."/>
            <person name="Lazaro J.E.H."/>
            <person name="Llorin L.D."/>
            <person name="Lim K.R."/>
            <person name="Teodosio J."/>
            <person name="Dalisay D.S."/>
        </authorList>
    </citation>
    <scope>NUCLEOTIDE SEQUENCE [LARGE SCALE GENOMIC DNA]</scope>
    <source>
        <strain evidence="3 4">M3</strain>
    </source>
</reference>
<dbReference type="InterPro" id="IPR005021">
    <property type="entry name" value="Terminase_largesu-like"/>
</dbReference>
<dbReference type="Proteomes" id="UP001478862">
    <property type="component" value="Unassembled WGS sequence"/>
</dbReference>
<evidence type="ECO:0000259" key="2">
    <source>
        <dbReference type="Pfam" id="PF20441"/>
    </source>
</evidence>
<dbReference type="PANTHER" id="PTHR41287:SF1">
    <property type="entry name" value="PROTEIN YMFN"/>
    <property type="match status" value="1"/>
</dbReference>
<dbReference type="PANTHER" id="PTHR41287">
    <property type="match status" value="1"/>
</dbReference>
<feature type="domain" description="Terminase large subunit-like endonuclease" evidence="2">
    <location>
        <begin position="247"/>
        <end position="540"/>
    </location>
</feature>
<comment type="caution">
    <text evidence="3">The sequence shown here is derived from an EMBL/GenBank/DDBJ whole genome shotgun (WGS) entry which is preliminary data.</text>
</comment>
<dbReference type="Gene3D" id="3.40.50.300">
    <property type="entry name" value="P-loop containing nucleotide triphosphate hydrolases"/>
    <property type="match status" value="1"/>
</dbReference>
<evidence type="ECO:0000313" key="3">
    <source>
        <dbReference type="EMBL" id="MEQ6353948.1"/>
    </source>
</evidence>
<dbReference type="InterPro" id="IPR027417">
    <property type="entry name" value="P-loop_NTPase"/>
</dbReference>
<dbReference type="Pfam" id="PF03354">
    <property type="entry name" value="TerL_ATPase"/>
    <property type="match status" value="1"/>
</dbReference>
<dbReference type="EMBL" id="JBEGDG010000002">
    <property type="protein sequence ID" value="MEQ6353948.1"/>
    <property type="molecule type" value="Genomic_DNA"/>
</dbReference>
<feature type="domain" description="Terminase large subunit-like ATPase" evidence="1">
    <location>
        <begin position="65"/>
        <end position="238"/>
    </location>
</feature>
<dbReference type="Pfam" id="PF20441">
    <property type="entry name" value="TerL_nuclease"/>
    <property type="match status" value="1"/>
</dbReference>